<keyword evidence="6" id="KW-0325">Glycoprotein</keyword>
<dbReference type="SUPFAM" id="SSF48208">
    <property type="entry name" value="Six-hairpin glycosidases"/>
    <property type="match status" value="1"/>
</dbReference>
<dbReference type="GO" id="GO:0016052">
    <property type="term" value="P:carbohydrate catabolic process"/>
    <property type="evidence" value="ECO:0007669"/>
    <property type="project" value="InterPro"/>
</dbReference>
<dbReference type="EMBL" id="ML976096">
    <property type="protein sequence ID" value="KAF1938749.1"/>
    <property type="molecule type" value="Genomic_DNA"/>
</dbReference>
<keyword evidence="10" id="KW-1185">Reference proteome</keyword>
<evidence type="ECO:0000256" key="7">
    <source>
        <dbReference type="ARBA" id="ARBA00023295"/>
    </source>
</evidence>
<dbReference type="PANTHER" id="PTHR12145:SF36">
    <property type="entry name" value="MANNAN ENDO-1,6-ALPHA-MANNOSIDASE DCW1"/>
    <property type="match status" value="1"/>
</dbReference>
<feature type="transmembrane region" description="Helical" evidence="8">
    <location>
        <begin position="413"/>
        <end position="436"/>
    </location>
</feature>
<name>A0A6A5SHA3_9PLEO</name>
<organism evidence="9 10">
    <name type="scientific">Clathrospora elynae</name>
    <dbReference type="NCBI Taxonomy" id="706981"/>
    <lineage>
        <taxon>Eukaryota</taxon>
        <taxon>Fungi</taxon>
        <taxon>Dikarya</taxon>
        <taxon>Ascomycota</taxon>
        <taxon>Pezizomycotina</taxon>
        <taxon>Dothideomycetes</taxon>
        <taxon>Pleosporomycetidae</taxon>
        <taxon>Pleosporales</taxon>
        <taxon>Diademaceae</taxon>
        <taxon>Clathrospora</taxon>
    </lineage>
</organism>
<keyword evidence="8" id="KW-0812">Transmembrane</keyword>
<dbReference type="AlphaFoldDB" id="A0A6A5SHA3"/>
<comment type="similarity">
    <text evidence="2">Belongs to the glycosyl hydrolase 76 family.</text>
</comment>
<evidence type="ECO:0000256" key="5">
    <source>
        <dbReference type="ARBA" id="ARBA00022801"/>
    </source>
</evidence>
<keyword evidence="8" id="KW-0472">Membrane</keyword>
<feature type="transmembrane region" description="Helical" evidence="8">
    <location>
        <begin position="448"/>
        <end position="467"/>
    </location>
</feature>
<dbReference type="PANTHER" id="PTHR12145">
    <property type="entry name" value="MANNAN ENDO-1,6-ALPHA-MANNOSIDASE DCW1"/>
    <property type="match status" value="1"/>
</dbReference>
<comment type="catalytic activity">
    <reaction evidence="1">
        <text>Random hydrolysis of (1-&gt;6)-alpha-D-mannosidic linkages in unbranched (1-&gt;6)-mannans.</text>
        <dbReference type="EC" id="3.2.1.101"/>
    </reaction>
</comment>
<evidence type="ECO:0000256" key="2">
    <source>
        <dbReference type="ARBA" id="ARBA00009699"/>
    </source>
</evidence>
<evidence type="ECO:0000256" key="4">
    <source>
        <dbReference type="ARBA" id="ARBA00022729"/>
    </source>
</evidence>
<evidence type="ECO:0000313" key="9">
    <source>
        <dbReference type="EMBL" id="KAF1938749.1"/>
    </source>
</evidence>
<evidence type="ECO:0000256" key="3">
    <source>
        <dbReference type="ARBA" id="ARBA00012350"/>
    </source>
</evidence>
<evidence type="ECO:0000313" key="10">
    <source>
        <dbReference type="Proteomes" id="UP000800038"/>
    </source>
</evidence>
<evidence type="ECO:0000256" key="1">
    <source>
        <dbReference type="ARBA" id="ARBA00001452"/>
    </source>
</evidence>
<dbReference type="Proteomes" id="UP000800038">
    <property type="component" value="Unassembled WGS sequence"/>
</dbReference>
<keyword evidence="8" id="KW-1133">Transmembrane helix</keyword>
<protein>
    <recommendedName>
        <fullName evidence="3">mannan endo-1,6-alpha-mannosidase</fullName>
        <ecNumber evidence="3">3.2.1.101</ecNumber>
    </recommendedName>
</protein>
<keyword evidence="5" id="KW-0378">Hydrolase</keyword>
<dbReference type="Pfam" id="PF03663">
    <property type="entry name" value="Glyco_hydro_76"/>
    <property type="match status" value="1"/>
</dbReference>
<dbReference type="EC" id="3.2.1.101" evidence="3"/>
<dbReference type="InterPro" id="IPR008928">
    <property type="entry name" value="6-hairpin_glycosidase_sf"/>
</dbReference>
<keyword evidence="4" id="KW-0732">Signal</keyword>
<dbReference type="GO" id="GO:0008496">
    <property type="term" value="F:mannan endo-1,6-alpha-mannosidase activity"/>
    <property type="evidence" value="ECO:0007669"/>
    <property type="project" value="UniProtKB-EC"/>
</dbReference>
<evidence type="ECO:0000256" key="8">
    <source>
        <dbReference type="SAM" id="Phobius"/>
    </source>
</evidence>
<gene>
    <name evidence="9" type="ORF">EJ02DRAFT_353818</name>
</gene>
<keyword evidence="7" id="KW-0326">Glycosidase</keyword>
<dbReference type="InterPro" id="IPR014480">
    <property type="entry name" value="Mannan-1_6-alpha_mannosidase"/>
</dbReference>
<sequence length="484" mass="52377">MALLPQPLWWWQSGSTIDALLTYYATTGDVQYEVLLQNTLLSQATGNNDFMTPDATGNDDQAWWGLAAMTAAENNLPIPAGAVPWLDLARNVFNEQKSRWAASTCGGGMRWKVLEGNGQDGWHYKNSITNGLFFQLAARLAKLTDDADAQAWAEKAYDWTVSVGLIDGNFNVYDGTDELKGCGDVNHDQWSYNVGVFMYGSAVMAARTGDAKWVDRTGSFIASAKRTFTNADTGALWEQKCDAAGSCDTDQVFFKGALARWLGATASVLPELMADVAGIIDAAATAVQNGATTGLGPIESFNALEVVDASLSAQGMGGVMGMIGLARSVFHAYAYGTAFWYGLRGLCRVYDPVMVVGWFRPPSQLNLAPNDLELYNVRNDGWCLITLALILISFTNAVPFSSAPATKLTSIPYAKAVVAATVFHHITTGIGAYQHYKVPSHYNTSMSIGVWGNVWLTLTGLFTWTLIQSGAGDRPVEEVTKKVR</sequence>
<dbReference type="GO" id="GO:0009272">
    <property type="term" value="P:fungal-type cell wall biogenesis"/>
    <property type="evidence" value="ECO:0007669"/>
    <property type="project" value="TreeGrafter"/>
</dbReference>
<dbReference type="OrthoDB" id="4187847at2759"/>
<reference evidence="9" key="1">
    <citation type="journal article" date="2020" name="Stud. Mycol.">
        <title>101 Dothideomycetes genomes: a test case for predicting lifestyles and emergence of pathogens.</title>
        <authorList>
            <person name="Haridas S."/>
            <person name="Albert R."/>
            <person name="Binder M."/>
            <person name="Bloem J."/>
            <person name="Labutti K."/>
            <person name="Salamov A."/>
            <person name="Andreopoulos B."/>
            <person name="Baker S."/>
            <person name="Barry K."/>
            <person name="Bills G."/>
            <person name="Bluhm B."/>
            <person name="Cannon C."/>
            <person name="Castanera R."/>
            <person name="Culley D."/>
            <person name="Daum C."/>
            <person name="Ezra D."/>
            <person name="Gonzalez J."/>
            <person name="Henrissat B."/>
            <person name="Kuo A."/>
            <person name="Liang C."/>
            <person name="Lipzen A."/>
            <person name="Lutzoni F."/>
            <person name="Magnuson J."/>
            <person name="Mondo S."/>
            <person name="Nolan M."/>
            <person name="Ohm R."/>
            <person name="Pangilinan J."/>
            <person name="Park H.-J."/>
            <person name="Ramirez L."/>
            <person name="Alfaro M."/>
            <person name="Sun H."/>
            <person name="Tritt A."/>
            <person name="Yoshinaga Y."/>
            <person name="Zwiers L.-H."/>
            <person name="Turgeon B."/>
            <person name="Goodwin S."/>
            <person name="Spatafora J."/>
            <person name="Crous P."/>
            <person name="Grigoriev I."/>
        </authorList>
    </citation>
    <scope>NUCLEOTIDE SEQUENCE</scope>
    <source>
        <strain evidence="9">CBS 161.51</strain>
    </source>
</reference>
<dbReference type="Gene3D" id="1.50.10.20">
    <property type="match status" value="1"/>
</dbReference>
<evidence type="ECO:0000256" key="6">
    <source>
        <dbReference type="ARBA" id="ARBA00023180"/>
    </source>
</evidence>
<dbReference type="InterPro" id="IPR005198">
    <property type="entry name" value="Glyco_hydro_76"/>
</dbReference>
<accession>A0A6A5SHA3</accession>
<proteinExistence type="inferred from homology"/>
<feature type="transmembrane region" description="Helical" evidence="8">
    <location>
        <begin position="381"/>
        <end position="401"/>
    </location>
</feature>